<comment type="catalytic activity">
    <reaction evidence="7">
        <text>shikimate + ATP = 3-phosphoshikimate + ADP + H(+)</text>
        <dbReference type="Rhea" id="RHEA:13121"/>
        <dbReference type="ChEBI" id="CHEBI:15378"/>
        <dbReference type="ChEBI" id="CHEBI:30616"/>
        <dbReference type="ChEBI" id="CHEBI:36208"/>
        <dbReference type="ChEBI" id="CHEBI:145989"/>
        <dbReference type="ChEBI" id="CHEBI:456216"/>
        <dbReference type="EC" id="2.7.1.71"/>
    </reaction>
</comment>
<dbReference type="AlphaFoldDB" id="A0A366EMA3"/>
<feature type="binding site" evidence="7">
    <location>
        <position position="134"/>
    </location>
    <ligand>
        <name>substrate</name>
    </ligand>
</feature>
<dbReference type="GO" id="GO:0009073">
    <property type="term" value="P:aromatic amino acid family biosynthetic process"/>
    <property type="evidence" value="ECO:0007669"/>
    <property type="project" value="UniProtKB-KW"/>
</dbReference>
<organism evidence="8 9">
    <name type="scientific">Rossellomorea aquimaris</name>
    <dbReference type="NCBI Taxonomy" id="189382"/>
    <lineage>
        <taxon>Bacteria</taxon>
        <taxon>Bacillati</taxon>
        <taxon>Bacillota</taxon>
        <taxon>Bacilli</taxon>
        <taxon>Bacillales</taxon>
        <taxon>Bacillaceae</taxon>
        <taxon>Rossellomorea</taxon>
    </lineage>
</organism>
<comment type="similarity">
    <text evidence="7">Belongs to the shikimate kinase family.</text>
</comment>
<dbReference type="PANTHER" id="PTHR21087">
    <property type="entry name" value="SHIKIMATE KINASE"/>
    <property type="match status" value="1"/>
</dbReference>
<dbReference type="CDD" id="cd00464">
    <property type="entry name" value="SK"/>
    <property type="match status" value="1"/>
</dbReference>
<reference evidence="8 9" key="1">
    <citation type="submission" date="2018-06" db="EMBL/GenBank/DDBJ databases">
        <title>Freshwater and sediment microbial communities from various areas in North America, analyzing microbe dynamics in response to fracking.</title>
        <authorList>
            <person name="Lamendella R."/>
        </authorList>
    </citation>
    <scope>NUCLEOTIDE SEQUENCE [LARGE SCALE GENOMIC DNA]</scope>
    <source>
        <strain evidence="8 9">97B</strain>
    </source>
</reference>
<comment type="function">
    <text evidence="7">Catalyzes the specific phosphorylation of the 3-hydroxyl group of shikimic acid using ATP as a cosubstrate.</text>
</comment>
<keyword evidence="7" id="KW-0479">Metal-binding</keyword>
<dbReference type="Pfam" id="PF01202">
    <property type="entry name" value="SKI"/>
    <property type="match status" value="1"/>
</dbReference>
<dbReference type="GO" id="GO:0004765">
    <property type="term" value="F:shikimate kinase activity"/>
    <property type="evidence" value="ECO:0007669"/>
    <property type="project" value="UniProtKB-UniRule"/>
</dbReference>
<keyword evidence="7" id="KW-0460">Magnesium</keyword>
<dbReference type="RefSeq" id="WP_113970483.1">
    <property type="nucleotide sequence ID" value="NZ_QNRJ01000013.1"/>
</dbReference>
<name>A0A366EMA3_9BACI</name>
<proteinExistence type="inferred from homology"/>
<keyword evidence="5 7" id="KW-0067">ATP-binding</keyword>
<dbReference type="PRINTS" id="PR01100">
    <property type="entry name" value="SHIKIMTKNASE"/>
</dbReference>
<comment type="caution">
    <text evidence="8">The sequence shown here is derived from an EMBL/GenBank/DDBJ whole genome shotgun (WGS) entry which is preliminary data.</text>
</comment>
<dbReference type="HAMAP" id="MF_00109">
    <property type="entry name" value="Shikimate_kinase"/>
    <property type="match status" value="1"/>
</dbReference>
<feature type="binding site" evidence="7">
    <location>
        <position position="78"/>
    </location>
    <ligand>
        <name>substrate</name>
    </ligand>
</feature>
<comment type="subunit">
    <text evidence="7">Monomer.</text>
</comment>
<dbReference type="GO" id="GO:0005829">
    <property type="term" value="C:cytosol"/>
    <property type="evidence" value="ECO:0007669"/>
    <property type="project" value="TreeGrafter"/>
</dbReference>
<dbReference type="GO" id="GO:0000287">
    <property type="term" value="F:magnesium ion binding"/>
    <property type="evidence" value="ECO:0007669"/>
    <property type="project" value="UniProtKB-UniRule"/>
</dbReference>
<dbReference type="UniPathway" id="UPA00053">
    <property type="reaction ID" value="UER00088"/>
</dbReference>
<sequence>MKPIFFIGFMGVGKTTIGKHLGELVNLPVIDMDSYIEHKEKKSIKEIFNQQGEQYFRDLENKVLLELANKQAIITTGGGVIEREENREILRQQDFVFHLTCPFASLWSRLEGDENRPLVQNNSKERLSGLFNLRFPLYESGSSITIHTDNKTIEEVIEEILPHLDGQAE</sequence>
<dbReference type="GO" id="GO:0008652">
    <property type="term" value="P:amino acid biosynthetic process"/>
    <property type="evidence" value="ECO:0007669"/>
    <property type="project" value="UniProtKB-KW"/>
</dbReference>
<keyword evidence="7" id="KW-0963">Cytoplasm</keyword>
<comment type="subcellular location">
    <subcellularLocation>
        <location evidence="7">Cytoplasm</location>
    </subcellularLocation>
</comment>
<evidence type="ECO:0000256" key="2">
    <source>
        <dbReference type="ARBA" id="ARBA00022679"/>
    </source>
</evidence>
<keyword evidence="4 7" id="KW-0418">Kinase</keyword>
<dbReference type="EMBL" id="QNRJ01000013">
    <property type="protein sequence ID" value="RBP02619.1"/>
    <property type="molecule type" value="Genomic_DNA"/>
</dbReference>
<comment type="pathway">
    <text evidence="7">Metabolic intermediate biosynthesis; chorismate biosynthesis; chorismate from D-erythrose 4-phosphate and phosphoenolpyruvate: step 5/7.</text>
</comment>
<dbReference type="InterPro" id="IPR000623">
    <property type="entry name" value="Shikimate_kinase/TSH1"/>
</dbReference>
<feature type="binding site" evidence="7">
    <location>
        <begin position="11"/>
        <end position="16"/>
    </location>
    <ligand>
        <name>ATP</name>
        <dbReference type="ChEBI" id="CHEBI:30616"/>
    </ligand>
</feature>
<dbReference type="OrthoDB" id="9800332at2"/>
<dbReference type="InterPro" id="IPR027417">
    <property type="entry name" value="P-loop_NTPase"/>
</dbReference>
<dbReference type="GO" id="GO:0005524">
    <property type="term" value="F:ATP binding"/>
    <property type="evidence" value="ECO:0007669"/>
    <property type="project" value="UniProtKB-UniRule"/>
</dbReference>
<evidence type="ECO:0000256" key="3">
    <source>
        <dbReference type="ARBA" id="ARBA00022741"/>
    </source>
</evidence>
<evidence type="ECO:0000256" key="1">
    <source>
        <dbReference type="ARBA" id="ARBA00022605"/>
    </source>
</evidence>
<keyword evidence="6 7" id="KW-0057">Aromatic amino acid biosynthesis</keyword>
<comment type="caution">
    <text evidence="7">Lacks conserved residue(s) required for the propagation of feature annotation.</text>
</comment>
<dbReference type="GO" id="GO:0009423">
    <property type="term" value="P:chorismate biosynthetic process"/>
    <property type="evidence" value="ECO:0007669"/>
    <property type="project" value="UniProtKB-UniRule"/>
</dbReference>
<gene>
    <name evidence="7" type="primary">aroK</name>
    <name evidence="8" type="ORF">DET59_11343</name>
</gene>
<dbReference type="EC" id="2.7.1.71" evidence="7"/>
<dbReference type="Proteomes" id="UP000252118">
    <property type="component" value="Unassembled WGS sequence"/>
</dbReference>
<dbReference type="SUPFAM" id="SSF52540">
    <property type="entry name" value="P-loop containing nucleoside triphosphate hydrolases"/>
    <property type="match status" value="1"/>
</dbReference>
<evidence type="ECO:0000313" key="8">
    <source>
        <dbReference type="EMBL" id="RBP02619.1"/>
    </source>
</evidence>
<keyword evidence="2 7" id="KW-0808">Transferase</keyword>
<protein>
    <recommendedName>
        <fullName evidence="7">Shikimate kinase</fullName>
        <shortName evidence="7">SK</shortName>
        <ecNumber evidence="7">2.7.1.71</ecNumber>
    </recommendedName>
</protein>
<keyword evidence="3 7" id="KW-0547">Nucleotide-binding</keyword>
<keyword evidence="1 7" id="KW-0028">Amino-acid biosynthesis</keyword>
<dbReference type="InterPro" id="IPR031322">
    <property type="entry name" value="Shikimate/glucono_kinase"/>
</dbReference>
<feature type="binding site" evidence="7">
    <location>
        <position position="15"/>
    </location>
    <ligand>
        <name>Mg(2+)</name>
        <dbReference type="ChEBI" id="CHEBI:18420"/>
    </ligand>
</feature>
<evidence type="ECO:0000256" key="4">
    <source>
        <dbReference type="ARBA" id="ARBA00022777"/>
    </source>
</evidence>
<evidence type="ECO:0000256" key="5">
    <source>
        <dbReference type="ARBA" id="ARBA00022840"/>
    </source>
</evidence>
<dbReference type="PANTHER" id="PTHR21087:SF16">
    <property type="entry name" value="SHIKIMATE KINASE 1, CHLOROPLASTIC"/>
    <property type="match status" value="1"/>
</dbReference>
<feature type="binding site" evidence="7">
    <location>
        <position position="57"/>
    </location>
    <ligand>
        <name>substrate</name>
    </ligand>
</feature>
<evidence type="ECO:0000256" key="6">
    <source>
        <dbReference type="ARBA" id="ARBA00023141"/>
    </source>
</evidence>
<feature type="binding site" evidence="7">
    <location>
        <position position="33"/>
    </location>
    <ligand>
        <name>substrate</name>
    </ligand>
</feature>
<dbReference type="Gene3D" id="3.40.50.300">
    <property type="entry name" value="P-loop containing nucleotide triphosphate hydrolases"/>
    <property type="match status" value="1"/>
</dbReference>
<accession>A0A366EMA3</accession>
<feature type="binding site" evidence="7">
    <location>
        <position position="116"/>
    </location>
    <ligand>
        <name>ATP</name>
        <dbReference type="ChEBI" id="CHEBI:30616"/>
    </ligand>
</feature>
<comment type="cofactor">
    <cofactor evidence="7">
        <name>Mg(2+)</name>
        <dbReference type="ChEBI" id="CHEBI:18420"/>
    </cofactor>
    <text evidence="7">Binds 1 Mg(2+) ion per subunit.</text>
</comment>
<evidence type="ECO:0000256" key="7">
    <source>
        <dbReference type="HAMAP-Rule" id="MF_00109"/>
    </source>
</evidence>
<evidence type="ECO:0000313" key="9">
    <source>
        <dbReference type="Proteomes" id="UP000252118"/>
    </source>
</evidence>